<keyword evidence="3" id="KW-1185">Reference proteome</keyword>
<reference evidence="2 3" key="1">
    <citation type="submission" date="2018-05" db="EMBL/GenBank/DDBJ databases">
        <title>Lujinxingia marina gen. nov. sp. nov., a new facultative anaerobic member of the class Deltaproteobacteria, and proposal of Lujinxingaceae fam. nov.</title>
        <authorList>
            <person name="Li C.-M."/>
        </authorList>
    </citation>
    <scope>NUCLEOTIDE SEQUENCE [LARGE SCALE GENOMIC DNA]</scope>
    <source>
        <strain evidence="2 3">B210</strain>
    </source>
</reference>
<feature type="compositionally biased region" description="Low complexity" evidence="1">
    <location>
        <begin position="12"/>
        <end position="24"/>
    </location>
</feature>
<evidence type="ECO:0000313" key="3">
    <source>
        <dbReference type="Proteomes" id="UP000249169"/>
    </source>
</evidence>
<accession>A0A328C4H1</accession>
<evidence type="ECO:0000313" key="2">
    <source>
        <dbReference type="EMBL" id="RAL20894.1"/>
    </source>
</evidence>
<dbReference type="AlphaFoldDB" id="A0A328C4H1"/>
<organism evidence="2 3">
    <name type="scientific">Lujinxingia litoralis</name>
    <dbReference type="NCBI Taxonomy" id="2211119"/>
    <lineage>
        <taxon>Bacteria</taxon>
        <taxon>Deltaproteobacteria</taxon>
        <taxon>Bradymonadales</taxon>
        <taxon>Lujinxingiaceae</taxon>
        <taxon>Lujinxingia</taxon>
    </lineage>
</organism>
<evidence type="ECO:0000256" key="1">
    <source>
        <dbReference type="SAM" id="MobiDB-lite"/>
    </source>
</evidence>
<protein>
    <submittedName>
        <fullName evidence="2">Uncharacterized protein</fullName>
    </submittedName>
</protein>
<name>A0A328C4H1_9DELT</name>
<comment type="caution">
    <text evidence="2">The sequence shown here is derived from an EMBL/GenBank/DDBJ whole genome shotgun (WGS) entry which is preliminary data.</text>
</comment>
<feature type="compositionally biased region" description="Basic residues" evidence="1">
    <location>
        <begin position="25"/>
        <end position="48"/>
    </location>
</feature>
<dbReference type="EMBL" id="QHKO01000007">
    <property type="protein sequence ID" value="RAL20894.1"/>
    <property type="molecule type" value="Genomic_DNA"/>
</dbReference>
<gene>
    <name evidence="2" type="ORF">DL240_14520</name>
</gene>
<proteinExistence type="predicted"/>
<dbReference type="Proteomes" id="UP000249169">
    <property type="component" value="Unassembled WGS sequence"/>
</dbReference>
<sequence length="70" mass="7241">MRGRPGGDARGGRALRSGAGAALPRRARHQRARLHGARRQRPGGHIPRHPGGARGPALGLRGRPHPGGGV</sequence>
<feature type="compositionally biased region" description="Basic and acidic residues" evidence="1">
    <location>
        <begin position="1"/>
        <end position="11"/>
    </location>
</feature>
<feature type="region of interest" description="Disordered" evidence="1">
    <location>
        <begin position="1"/>
        <end position="70"/>
    </location>
</feature>